<comment type="similarity">
    <text evidence="2 6">Belongs to the TRM6/GCD10 family.</text>
</comment>
<dbReference type="Pfam" id="PF04189">
    <property type="entry name" value="Gcd10p"/>
    <property type="match status" value="1"/>
</dbReference>
<keyword evidence="9" id="KW-1185">Reference proteome</keyword>
<feature type="compositionally biased region" description="Acidic residues" evidence="7">
    <location>
        <begin position="73"/>
        <end position="83"/>
    </location>
</feature>
<accession>D8QNN6</accession>
<reference evidence="8 9" key="1">
    <citation type="journal article" date="2011" name="Science">
        <title>The Selaginella genome identifies genetic changes associated with the evolution of vascular plants.</title>
        <authorList>
            <person name="Banks J.A."/>
            <person name="Nishiyama T."/>
            <person name="Hasebe M."/>
            <person name="Bowman J.L."/>
            <person name="Gribskov M."/>
            <person name="dePamphilis C."/>
            <person name="Albert V.A."/>
            <person name="Aono N."/>
            <person name="Aoyama T."/>
            <person name="Ambrose B.A."/>
            <person name="Ashton N.W."/>
            <person name="Axtell M.J."/>
            <person name="Barker E."/>
            <person name="Barker M.S."/>
            <person name="Bennetzen J.L."/>
            <person name="Bonawitz N.D."/>
            <person name="Chapple C."/>
            <person name="Cheng C."/>
            <person name="Correa L.G."/>
            <person name="Dacre M."/>
            <person name="DeBarry J."/>
            <person name="Dreyer I."/>
            <person name="Elias M."/>
            <person name="Engstrom E.M."/>
            <person name="Estelle M."/>
            <person name="Feng L."/>
            <person name="Finet C."/>
            <person name="Floyd S.K."/>
            <person name="Frommer W.B."/>
            <person name="Fujita T."/>
            <person name="Gramzow L."/>
            <person name="Gutensohn M."/>
            <person name="Harholt J."/>
            <person name="Hattori M."/>
            <person name="Heyl A."/>
            <person name="Hirai T."/>
            <person name="Hiwatashi Y."/>
            <person name="Ishikawa M."/>
            <person name="Iwata M."/>
            <person name="Karol K.G."/>
            <person name="Koehler B."/>
            <person name="Kolukisaoglu U."/>
            <person name="Kubo M."/>
            <person name="Kurata T."/>
            <person name="Lalonde S."/>
            <person name="Li K."/>
            <person name="Li Y."/>
            <person name="Litt A."/>
            <person name="Lyons E."/>
            <person name="Manning G."/>
            <person name="Maruyama T."/>
            <person name="Michael T.P."/>
            <person name="Mikami K."/>
            <person name="Miyazaki S."/>
            <person name="Morinaga S."/>
            <person name="Murata T."/>
            <person name="Mueller-Roeber B."/>
            <person name="Nelson D.R."/>
            <person name="Obara M."/>
            <person name="Oguri Y."/>
            <person name="Olmstead R.G."/>
            <person name="Onodera N."/>
            <person name="Petersen B.L."/>
            <person name="Pils B."/>
            <person name="Prigge M."/>
            <person name="Rensing S.A."/>
            <person name="Riano-Pachon D.M."/>
            <person name="Roberts A.W."/>
            <person name="Sato Y."/>
            <person name="Scheller H.V."/>
            <person name="Schulz B."/>
            <person name="Schulz C."/>
            <person name="Shakirov E.V."/>
            <person name="Shibagaki N."/>
            <person name="Shinohara N."/>
            <person name="Shippen D.E."/>
            <person name="Soerensen I."/>
            <person name="Sotooka R."/>
            <person name="Sugimoto N."/>
            <person name="Sugita M."/>
            <person name="Sumikawa N."/>
            <person name="Tanurdzic M."/>
            <person name="Theissen G."/>
            <person name="Ulvskov P."/>
            <person name="Wakazuki S."/>
            <person name="Weng J.K."/>
            <person name="Willats W.W."/>
            <person name="Wipf D."/>
            <person name="Wolf P.G."/>
            <person name="Yang L."/>
            <person name="Zimmer A.D."/>
            <person name="Zhu Q."/>
            <person name="Mitros T."/>
            <person name="Hellsten U."/>
            <person name="Loque D."/>
            <person name="Otillar R."/>
            <person name="Salamov A."/>
            <person name="Schmutz J."/>
            <person name="Shapiro H."/>
            <person name="Lindquist E."/>
            <person name="Lucas S."/>
            <person name="Rokhsar D."/>
            <person name="Grigoriev I.V."/>
        </authorList>
    </citation>
    <scope>NUCLEOTIDE SEQUENCE [LARGE SCALE GENOMIC DNA]</scope>
</reference>
<evidence type="ECO:0000256" key="5">
    <source>
        <dbReference type="ARBA" id="ARBA00023242"/>
    </source>
</evidence>
<dbReference type="Gene3D" id="3.40.50.150">
    <property type="entry name" value="Vaccinia Virus protein VP39"/>
    <property type="match status" value="1"/>
</dbReference>
<dbReference type="GO" id="GO:0031515">
    <property type="term" value="C:tRNA (m1A) methyltransferase complex"/>
    <property type="evidence" value="ECO:0000318"/>
    <property type="project" value="GO_Central"/>
</dbReference>
<dbReference type="STRING" id="88036.D8QNN6"/>
<feature type="region of interest" description="Disordered" evidence="7">
    <location>
        <begin position="53"/>
        <end position="95"/>
    </location>
</feature>
<dbReference type="InterPro" id="IPR017423">
    <property type="entry name" value="TRM6"/>
</dbReference>
<proteinExistence type="inferred from homology"/>
<dbReference type="FunCoup" id="D8QNN6">
    <property type="interactions" value="3865"/>
</dbReference>
<dbReference type="AlphaFoldDB" id="D8QNN6"/>
<dbReference type="PANTHER" id="PTHR12945:SF0">
    <property type="entry name" value="TRNA (ADENINE(58)-N(1))-METHYLTRANSFERASE NON-CATALYTIC SUBUNIT TRM6"/>
    <property type="match status" value="1"/>
</dbReference>
<feature type="compositionally biased region" description="Basic and acidic residues" evidence="7">
    <location>
        <begin position="61"/>
        <end position="72"/>
    </location>
</feature>
<dbReference type="Gramene" id="EFJ38788">
    <property type="protein sequence ID" value="EFJ38788"/>
    <property type="gene ID" value="SELMODRAFT_402980"/>
</dbReference>
<keyword evidence="4 6" id="KW-0819">tRNA processing</keyword>
<dbReference type="PIRSF" id="PIRSF038170">
    <property type="entry name" value="tRNA_m1A_mtfrase"/>
    <property type="match status" value="1"/>
</dbReference>
<evidence type="ECO:0000313" key="8">
    <source>
        <dbReference type="EMBL" id="EFJ38788.1"/>
    </source>
</evidence>
<dbReference type="HOGENOM" id="CLU_010916_0_3_1"/>
<evidence type="ECO:0000256" key="6">
    <source>
        <dbReference type="PIRNR" id="PIRNR038170"/>
    </source>
</evidence>
<evidence type="ECO:0000256" key="4">
    <source>
        <dbReference type="ARBA" id="ARBA00022694"/>
    </source>
</evidence>
<evidence type="ECO:0000256" key="3">
    <source>
        <dbReference type="ARBA" id="ARBA00021704"/>
    </source>
</evidence>
<dbReference type="InParanoid" id="D8QNN6"/>
<comment type="subunit">
    <text evidence="6">Heterotetramer.</text>
</comment>
<feature type="compositionally biased region" description="Basic and acidic residues" evidence="7">
    <location>
        <begin position="84"/>
        <end position="93"/>
    </location>
</feature>
<protein>
    <recommendedName>
        <fullName evidence="3 6">tRNA (adenine(58)-N(1))-methyltransferase non-catalytic subunit TRM6</fullName>
    </recommendedName>
</protein>
<feature type="region of interest" description="Disordered" evidence="7">
    <location>
        <begin position="280"/>
        <end position="371"/>
    </location>
</feature>
<dbReference type="EMBL" id="GL377565">
    <property type="protein sequence ID" value="EFJ38788.1"/>
    <property type="molecule type" value="Genomic_DNA"/>
</dbReference>
<comment type="subcellular location">
    <subcellularLocation>
        <location evidence="1 6">Nucleus</location>
    </subcellularLocation>
</comment>
<name>D8QNN6_SELML</name>
<evidence type="ECO:0000256" key="1">
    <source>
        <dbReference type="ARBA" id="ARBA00004123"/>
    </source>
</evidence>
<dbReference type="OMA" id="PHGLFEV"/>
<dbReference type="GO" id="GO:0030488">
    <property type="term" value="P:tRNA methylation"/>
    <property type="evidence" value="ECO:0007669"/>
    <property type="project" value="InterPro"/>
</dbReference>
<gene>
    <name evidence="8" type="ORF">SELMODRAFT_402980</name>
</gene>
<dbReference type="PANTHER" id="PTHR12945">
    <property type="entry name" value="TRANSLATION INITIATION FACTOR EIF3-RELATED"/>
    <property type="match status" value="1"/>
</dbReference>
<evidence type="ECO:0000256" key="7">
    <source>
        <dbReference type="SAM" id="MobiDB-lite"/>
    </source>
</evidence>
<dbReference type="GO" id="GO:0005634">
    <property type="term" value="C:nucleus"/>
    <property type="evidence" value="ECO:0000318"/>
    <property type="project" value="GO_Central"/>
</dbReference>
<evidence type="ECO:0000313" key="9">
    <source>
        <dbReference type="Proteomes" id="UP000001514"/>
    </source>
</evidence>
<dbReference type="InterPro" id="IPR029063">
    <property type="entry name" value="SAM-dependent_MTases_sf"/>
</dbReference>
<dbReference type="Proteomes" id="UP000001514">
    <property type="component" value="Unassembled WGS sequence"/>
</dbReference>
<evidence type="ECO:0000256" key="2">
    <source>
        <dbReference type="ARBA" id="ARBA00008320"/>
    </source>
</evidence>
<comment type="function">
    <text evidence="6">Substrate-binding subunit of tRNA (adenine-N1-)-methyltransferase, which catalyzes the formation of N1-methyladenine at position 58 (m1A58) in initiator methionyl-tRNA.</text>
</comment>
<feature type="compositionally biased region" description="Basic and acidic residues" evidence="7">
    <location>
        <begin position="301"/>
        <end position="314"/>
    </location>
</feature>
<keyword evidence="5 6" id="KW-0539">Nucleus</keyword>
<dbReference type="KEGG" id="smo:SELMODRAFT_402980"/>
<feature type="compositionally biased region" description="Polar residues" evidence="7">
    <location>
        <begin position="341"/>
        <end position="371"/>
    </location>
</feature>
<organism evidence="9">
    <name type="scientific">Selaginella moellendorffii</name>
    <name type="common">Spikemoss</name>
    <dbReference type="NCBI Taxonomy" id="88036"/>
    <lineage>
        <taxon>Eukaryota</taxon>
        <taxon>Viridiplantae</taxon>
        <taxon>Streptophyta</taxon>
        <taxon>Embryophyta</taxon>
        <taxon>Tracheophyta</taxon>
        <taxon>Lycopodiopsida</taxon>
        <taxon>Selaginellales</taxon>
        <taxon>Selaginellaceae</taxon>
        <taxon>Selaginella</taxon>
    </lineage>
</organism>
<sequence length="477" mass="51894">MEVVKAGSCVLLDINNGEHFVFSRLTPAATVKLGKAKYSLAPVIGCPFGSQFEPKSSSLERSSRAGDGKDNNAGEEEEEEEENAATKDNRNLIDDNTAQTLSAEEIHSMKREGSSGQEIVNALIANSASFESKTTFSQEKYKRKKQKKYAPRVIIRCPTAKSVCEAYFSKTPAKIGFIRVDSLSMILSLANVGEMSNVLVSDMVGGLLTAAVAERLSGFGTVCSVYYTPKAPSLDIVGLFNFDSATSSRIFRVRLSTLLESYNSGLQNGEAAPLVVEQEKNMEDDSGTGKLPQSEQPMDVQPEKAVTEAEQAKDMEDDSGTGKPLQSDPSMDVQPEKAVTEASQTSVSQISENLEPASTNPTKQRLIQQPSNEDVSDWVKTGFSSLIVGALNADPLKTLQQLIPLLAPSAPFVIYHTYLQPLADCMFALQKERTAVSLQLSEPWMREYQVLPSRTHPHMQMSSTGGYILSGIKTLPQ</sequence>
<dbReference type="eggNOG" id="KOG1416">
    <property type="taxonomic scope" value="Eukaryota"/>
</dbReference>